<dbReference type="EMBL" id="JAOQKJ010000011">
    <property type="protein sequence ID" value="MCU6745380.1"/>
    <property type="molecule type" value="Genomic_DNA"/>
</dbReference>
<dbReference type="Gene3D" id="2.60.120.370">
    <property type="entry name" value="YhcH/YjgK/YiaL"/>
    <property type="match status" value="1"/>
</dbReference>
<protein>
    <submittedName>
        <fullName evidence="1">YhcH/YjgK/YiaL family protein</fullName>
    </submittedName>
</protein>
<reference evidence="1 2" key="1">
    <citation type="journal article" date="2021" name="ISME Commun">
        <title>Automated analysis of genomic sequences facilitates high-throughput and comprehensive description of bacteria.</title>
        <authorList>
            <person name="Hitch T.C.A."/>
        </authorList>
    </citation>
    <scope>NUCLEOTIDE SEQUENCE [LARGE SCALE GENOMIC DNA]</scope>
    <source>
        <strain evidence="1 2">Sanger_18</strain>
    </source>
</reference>
<comment type="caution">
    <text evidence="1">The sequence shown here is derived from an EMBL/GenBank/DDBJ whole genome shotgun (WGS) entry which is preliminary data.</text>
</comment>
<proteinExistence type="predicted"/>
<evidence type="ECO:0000313" key="1">
    <source>
        <dbReference type="EMBL" id="MCU6745380.1"/>
    </source>
</evidence>
<accession>A0ABT2T535</accession>
<evidence type="ECO:0000313" key="2">
    <source>
        <dbReference type="Proteomes" id="UP001652432"/>
    </source>
</evidence>
<dbReference type="PANTHER" id="PTHR34986:SF1">
    <property type="entry name" value="PROTEIN YIAL"/>
    <property type="match status" value="1"/>
</dbReference>
<dbReference type="RefSeq" id="WP_262575420.1">
    <property type="nucleotide sequence ID" value="NZ_JAOQKJ010000011.1"/>
</dbReference>
<dbReference type="InterPro" id="IPR037012">
    <property type="entry name" value="NanQ/TabA/YiaL_sf"/>
</dbReference>
<gene>
    <name evidence="1" type="ORF">OCV77_12925</name>
</gene>
<name>A0ABT2T535_9FIRM</name>
<dbReference type="Pfam" id="PF04074">
    <property type="entry name" value="DUF386"/>
    <property type="match status" value="1"/>
</dbReference>
<sequence length="152" mass="17802">MVFGNIHQQTTYGFLEERIRECFAYAETHDLEALNPGSYPIEGERFYVNIAEYTTVQREERFWEAHRKYLDIHLMLRGNEQIDIGFIRTMEQKEYVPQDDFLPLTGEAAAQVTLHEGDFLVCFPEDGHRTGVIAKESQKIKKAIFKVRIEEV</sequence>
<keyword evidence="2" id="KW-1185">Reference proteome</keyword>
<dbReference type="NCBIfam" id="TIGR00022">
    <property type="entry name" value="YhcH/YjgK/YiaL family protein"/>
    <property type="match status" value="1"/>
</dbReference>
<dbReference type="SUPFAM" id="SSF51197">
    <property type="entry name" value="Clavaminate synthase-like"/>
    <property type="match status" value="1"/>
</dbReference>
<dbReference type="PANTHER" id="PTHR34986">
    <property type="entry name" value="EVOLVED BETA-GALACTOSIDASE SUBUNIT BETA"/>
    <property type="match status" value="1"/>
</dbReference>
<dbReference type="Proteomes" id="UP001652432">
    <property type="component" value="Unassembled WGS sequence"/>
</dbReference>
<organism evidence="1 2">
    <name type="scientific">Suilimivivens aceti</name>
    <dbReference type="NCBI Taxonomy" id="2981774"/>
    <lineage>
        <taxon>Bacteria</taxon>
        <taxon>Bacillati</taxon>
        <taxon>Bacillota</taxon>
        <taxon>Clostridia</taxon>
        <taxon>Lachnospirales</taxon>
        <taxon>Lachnospiraceae</taxon>
        <taxon>Suilimivivens</taxon>
    </lineage>
</organism>
<dbReference type="InterPro" id="IPR004375">
    <property type="entry name" value="NanQ/TabA/YiaL"/>
</dbReference>